<comment type="caution">
    <text evidence="2">The sequence shown here is derived from an EMBL/GenBank/DDBJ whole genome shotgun (WGS) entry which is preliminary data.</text>
</comment>
<accession>A0AAE3ALH2</accession>
<dbReference type="InterPro" id="IPR011009">
    <property type="entry name" value="Kinase-like_dom_sf"/>
</dbReference>
<dbReference type="Pfam" id="PF00069">
    <property type="entry name" value="Pkinase"/>
    <property type="match status" value="1"/>
</dbReference>
<dbReference type="GO" id="GO:0004672">
    <property type="term" value="F:protein kinase activity"/>
    <property type="evidence" value="ECO:0007669"/>
    <property type="project" value="InterPro"/>
</dbReference>
<dbReference type="RefSeq" id="WP_308449739.1">
    <property type="nucleotide sequence ID" value="NZ_JAJEQC010000011.1"/>
</dbReference>
<gene>
    <name evidence="2" type="ORF">LKD31_10880</name>
</gene>
<organism evidence="2 3">
    <name type="scientific">Hominenteromicrobium mulieris</name>
    <dbReference type="NCBI Taxonomy" id="2885357"/>
    <lineage>
        <taxon>Bacteria</taxon>
        <taxon>Bacillati</taxon>
        <taxon>Bacillota</taxon>
        <taxon>Clostridia</taxon>
        <taxon>Eubacteriales</taxon>
        <taxon>Oscillospiraceae</taxon>
        <taxon>Hominenteromicrobium</taxon>
    </lineage>
</organism>
<keyword evidence="3" id="KW-1185">Reference proteome</keyword>
<protein>
    <recommendedName>
        <fullName evidence="1">Protein kinase domain-containing protein</fullName>
    </recommendedName>
</protein>
<sequence>MGENKLYCMRCFEAMEDSSNTCPHCGWHNGDQVKNALPYGTLLGEKYLVGQAVHVNGAGITYAALEAKTAQKVEVREFYPHTIAVRGETGASVLPVSGAELKFSDYLSEFERYAQKLLRVSDTKHIQRAIDTFSQNNTQYIVFSFTESVSLRQYVEEHGVLSWAQCEQFFYPVIHTLGAIHAQNVEHLGISPNTLRITKDDKMIVTGFDIQSVRRAGTDLIEDIFPGCWALEQYSKTKICDEVTDVYGLCASLLFALTGAAPMEAPKRKQDPRLMISKNILKQLPEQVIPAIANGPAG</sequence>
<dbReference type="SUPFAM" id="SSF56112">
    <property type="entry name" value="Protein kinase-like (PK-like)"/>
    <property type="match status" value="1"/>
</dbReference>
<dbReference type="PANTHER" id="PTHR24362:SF309">
    <property type="entry name" value="PROTEIN KINASE DOMAIN-CONTAINING PROTEIN"/>
    <property type="match status" value="1"/>
</dbReference>
<dbReference type="GO" id="GO:0005524">
    <property type="term" value="F:ATP binding"/>
    <property type="evidence" value="ECO:0007669"/>
    <property type="project" value="InterPro"/>
</dbReference>
<proteinExistence type="predicted"/>
<evidence type="ECO:0000313" key="3">
    <source>
        <dbReference type="Proteomes" id="UP001199424"/>
    </source>
</evidence>
<evidence type="ECO:0000313" key="2">
    <source>
        <dbReference type="EMBL" id="MCC2137516.1"/>
    </source>
</evidence>
<evidence type="ECO:0000259" key="1">
    <source>
        <dbReference type="PROSITE" id="PS50011"/>
    </source>
</evidence>
<dbReference type="AlphaFoldDB" id="A0AAE3ALH2"/>
<dbReference type="EMBL" id="JAJEQC010000011">
    <property type="protein sequence ID" value="MCC2137516.1"/>
    <property type="molecule type" value="Genomic_DNA"/>
</dbReference>
<dbReference type="PANTHER" id="PTHR24362">
    <property type="entry name" value="SERINE/THREONINE-PROTEIN KINASE NEK"/>
    <property type="match status" value="1"/>
</dbReference>
<dbReference type="PROSITE" id="PS50011">
    <property type="entry name" value="PROTEIN_KINASE_DOM"/>
    <property type="match status" value="1"/>
</dbReference>
<feature type="domain" description="Protein kinase" evidence="1">
    <location>
        <begin position="47"/>
        <end position="298"/>
    </location>
</feature>
<reference evidence="2" key="1">
    <citation type="submission" date="2021-10" db="EMBL/GenBank/DDBJ databases">
        <title>Anaerobic single-cell dispensing facilitates the cultivation of human gut bacteria.</title>
        <authorList>
            <person name="Afrizal A."/>
        </authorList>
    </citation>
    <scope>NUCLEOTIDE SEQUENCE</scope>
    <source>
        <strain evidence="2">CLA-AA-H250</strain>
    </source>
</reference>
<dbReference type="Gene3D" id="1.10.510.10">
    <property type="entry name" value="Transferase(Phosphotransferase) domain 1"/>
    <property type="match status" value="1"/>
</dbReference>
<dbReference type="Proteomes" id="UP001199424">
    <property type="component" value="Unassembled WGS sequence"/>
</dbReference>
<dbReference type="InterPro" id="IPR000719">
    <property type="entry name" value="Prot_kinase_dom"/>
</dbReference>
<name>A0AAE3ALH2_9FIRM</name>